<proteinExistence type="predicted"/>
<evidence type="ECO:0000313" key="2">
    <source>
        <dbReference type="EMBL" id="OIO31582.1"/>
    </source>
</evidence>
<gene>
    <name evidence="2" type="ORF">AUJ44_04335</name>
</gene>
<dbReference type="EMBL" id="MNVO01000062">
    <property type="protein sequence ID" value="OIO31582.1"/>
    <property type="molecule type" value="Genomic_DNA"/>
</dbReference>
<dbReference type="STRING" id="1805282.AUJ44_04335"/>
<dbReference type="Pfam" id="PF09900">
    <property type="entry name" value="DUF2127"/>
    <property type="match status" value="1"/>
</dbReference>
<feature type="transmembrane region" description="Helical" evidence="1">
    <location>
        <begin position="117"/>
        <end position="136"/>
    </location>
</feature>
<evidence type="ECO:0000256" key="1">
    <source>
        <dbReference type="SAM" id="Phobius"/>
    </source>
</evidence>
<accession>A0A1J4VAK7</accession>
<reference evidence="2 3" key="1">
    <citation type="journal article" date="2016" name="Environ. Microbiol.">
        <title>Genomic resolution of a cold subsurface aquifer community provides metabolic insights for novel microbes adapted to high CO concentrations.</title>
        <authorList>
            <person name="Probst A.J."/>
            <person name="Castelle C.J."/>
            <person name="Singh A."/>
            <person name="Brown C.T."/>
            <person name="Anantharaman K."/>
            <person name="Sharon I."/>
            <person name="Hug L.A."/>
            <person name="Burstein D."/>
            <person name="Emerson J.B."/>
            <person name="Thomas B.C."/>
            <person name="Banfield J.F."/>
        </authorList>
    </citation>
    <scope>NUCLEOTIDE SEQUENCE [LARGE SCALE GENOMIC DNA]</scope>
    <source>
        <strain evidence="2">CG1_02_47_685</strain>
    </source>
</reference>
<keyword evidence="1" id="KW-0812">Transmembrane</keyword>
<evidence type="ECO:0008006" key="4">
    <source>
        <dbReference type="Google" id="ProtNLM"/>
    </source>
</evidence>
<feature type="transmembrane region" description="Helical" evidence="1">
    <location>
        <begin position="21"/>
        <end position="43"/>
    </location>
</feature>
<name>A0A1J4VAK7_9BACT</name>
<sequence length="182" mass="21240">MTMYTDEMNVPSDTRGKSSELYEFVFHIGMWWRIVYGFLRLIAGGVLFRLVGTPVSDVFYMFMRHEIIDDPNDALIRALHPLLRHLPFTITYFIATYLVFWGIVDIFLSINLLKHNLWAYPISICLIGVFVAYEMYRVTRTHSVVLVGIIIIDMVLLWLISGEYRKLRSLKYVSKNAPLPRG</sequence>
<dbReference type="AlphaFoldDB" id="A0A1J4VAK7"/>
<keyword evidence="1" id="KW-1133">Transmembrane helix</keyword>
<keyword evidence="1" id="KW-0472">Membrane</keyword>
<organism evidence="2 3">
    <name type="scientific">Candidatus Nomurabacteria bacterium CG1_02_47_685</name>
    <dbReference type="NCBI Taxonomy" id="1805282"/>
    <lineage>
        <taxon>Bacteria</taxon>
        <taxon>Candidatus Nomuraibacteriota</taxon>
    </lineage>
</organism>
<comment type="caution">
    <text evidence="2">The sequence shown here is derived from an EMBL/GenBank/DDBJ whole genome shotgun (WGS) entry which is preliminary data.</text>
</comment>
<dbReference type="InterPro" id="IPR021125">
    <property type="entry name" value="DUF2127"/>
</dbReference>
<feature type="transmembrane region" description="Helical" evidence="1">
    <location>
        <begin position="142"/>
        <end position="161"/>
    </location>
</feature>
<dbReference type="Proteomes" id="UP000183206">
    <property type="component" value="Unassembled WGS sequence"/>
</dbReference>
<evidence type="ECO:0000313" key="3">
    <source>
        <dbReference type="Proteomes" id="UP000183206"/>
    </source>
</evidence>
<feature type="transmembrane region" description="Helical" evidence="1">
    <location>
        <begin position="90"/>
        <end position="110"/>
    </location>
</feature>
<protein>
    <recommendedName>
        <fullName evidence="4">DUF2127 domain-containing protein</fullName>
    </recommendedName>
</protein>